<dbReference type="Pfam" id="PF13640">
    <property type="entry name" value="2OG-FeII_Oxy_3"/>
    <property type="match status" value="1"/>
</dbReference>
<dbReference type="InterPro" id="IPR006620">
    <property type="entry name" value="Pro_4_hyd_alph"/>
</dbReference>
<dbReference type="AlphaFoldDB" id="A0A919F7Z1"/>
<evidence type="ECO:0000256" key="1">
    <source>
        <dbReference type="ARBA" id="ARBA00001961"/>
    </source>
</evidence>
<evidence type="ECO:0000256" key="2">
    <source>
        <dbReference type="ARBA" id="ARBA00022723"/>
    </source>
</evidence>
<protein>
    <recommendedName>
        <fullName evidence="6">Prolyl 4-hydroxylase alpha subunit domain-containing protein</fullName>
    </recommendedName>
</protein>
<dbReference type="PANTHER" id="PTHR10869">
    <property type="entry name" value="PROLYL 4-HYDROXYLASE ALPHA SUBUNIT"/>
    <property type="match status" value="1"/>
</dbReference>
<reference evidence="7" key="2">
    <citation type="submission" date="2020-09" db="EMBL/GenBank/DDBJ databases">
        <authorList>
            <person name="Sun Q."/>
            <person name="Ohkuma M."/>
        </authorList>
    </citation>
    <scope>NUCLEOTIDE SEQUENCE</scope>
    <source>
        <strain evidence="7">JCM 13306</strain>
    </source>
</reference>
<organism evidence="7 8">
    <name type="scientific">Xanthomonas boreopolis</name>
    <dbReference type="NCBI Taxonomy" id="86183"/>
    <lineage>
        <taxon>Bacteria</taxon>
        <taxon>Pseudomonadati</taxon>
        <taxon>Pseudomonadota</taxon>
        <taxon>Gammaproteobacteria</taxon>
        <taxon>Lysobacterales</taxon>
        <taxon>Lysobacteraceae</taxon>
        <taxon>Xanthomonas</taxon>
    </lineage>
</organism>
<keyword evidence="5" id="KW-0408">Iron</keyword>
<dbReference type="InterPro" id="IPR044862">
    <property type="entry name" value="Pro_4_hyd_alph_FE2OG_OXY"/>
</dbReference>
<accession>A0A919F7Z1</accession>
<dbReference type="InterPro" id="IPR045054">
    <property type="entry name" value="P4HA-like"/>
</dbReference>
<evidence type="ECO:0000256" key="3">
    <source>
        <dbReference type="ARBA" id="ARBA00022964"/>
    </source>
</evidence>
<dbReference type="PANTHER" id="PTHR10869:SF246">
    <property type="entry name" value="TRANSMEMBRANE PROLYL 4-HYDROXYLASE"/>
    <property type="match status" value="1"/>
</dbReference>
<keyword evidence="2" id="KW-0479">Metal-binding</keyword>
<keyword evidence="8" id="KW-1185">Reference proteome</keyword>
<evidence type="ECO:0000256" key="4">
    <source>
        <dbReference type="ARBA" id="ARBA00023002"/>
    </source>
</evidence>
<dbReference type="SMART" id="SM00702">
    <property type="entry name" value="P4Hc"/>
    <property type="match status" value="1"/>
</dbReference>
<gene>
    <name evidence="7" type="ORF">GCM10009090_19960</name>
</gene>
<dbReference type="GO" id="GO:0016705">
    <property type="term" value="F:oxidoreductase activity, acting on paired donors, with incorporation or reduction of molecular oxygen"/>
    <property type="evidence" value="ECO:0007669"/>
    <property type="project" value="InterPro"/>
</dbReference>
<feature type="domain" description="Prolyl 4-hydroxylase alpha subunit" evidence="6">
    <location>
        <begin position="8"/>
        <end position="187"/>
    </location>
</feature>
<keyword evidence="3" id="KW-0223">Dioxygenase</keyword>
<keyword evidence="4" id="KW-0560">Oxidoreductase</keyword>
<sequence>MSATDLKHYVRCYDGDLEPAFCEQLIASFHASSGWHSRNGMGARAGLEQSAWTELNVSRLADPAFKGFFIQRVQQALARYNRDIGLSAEVPWRPRLADLRIKQYRAQAGDAFQPHFDACDEETGRYLVFLWYLNDVAEGGQTRFVDLDLDIVPRAGRLLVFPPYWMYMHAALPPRSGDKYILSTYLEFTARPAPP</sequence>
<dbReference type="GO" id="GO:0031418">
    <property type="term" value="F:L-ascorbic acid binding"/>
    <property type="evidence" value="ECO:0007669"/>
    <property type="project" value="InterPro"/>
</dbReference>
<evidence type="ECO:0000313" key="7">
    <source>
        <dbReference type="EMBL" id="GHH53916.1"/>
    </source>
</evidence>
<evidence type="ECO:0000313" key="8">
    <source>
        <dbReference type="Proteomes" id="UP000623958"/>
    </source>
</evidence>
<dbReference type="Proteomes" id="UP000623958">
    <property type="component" value="Unassembled WGS sequence"/>
</dbReference>
<comment type="caution">
    <text evidence="7">The sequence shown here is derived from an EMBL/GenBank/DDBJ whole genome shotgun (WGS) entry which is preliminary data.</text>
</comment>
<evidence type="ECO:0000256" key="5">
    <source>
        <dbReference type="ARBA" id="ARBA00023004"/>
    </source>
</evidence>
<dbReference type="GO" id="GO:0051213">
    <property type="term" value="F:dioxygenase activity"/>
    <property type="evidence" value="ECO:0007669"/>
    <property type="project" value="UniProtKB-KW"/>
</dbReference>
<dbReference type="EMBL" id="BNBA01000013">
    <property type="protein sequence ID" value="GHH53916.1"/>
    <property type="molecule type" value="Genomic_DNA"/>
</dbReference>
<dbReference type="RefSeq" id="WP_140727454.1">
    <property type="nucleotide sequence ID" value="NZ_BNBA01000013.1"/>
</dbReference>
<evidence type="ECO:0000259" key="6">
    <source>
        <dbReference type="SMART" id="SM00702"/>
    </source>
</evidence>
<reference evidence="7" key="1">
    <citation type="journal article" date="2014" name="Int. J. Syst. Evol. Microbiol.">
        <title>Complete genome sequence of Corynebacterium casei LMG S-19264T (=DSM 44701T), isolated from a smear-ripened cheese.</title>
        <authorList>
            <consortium name="US DOE Joint Genome Institute (JGI-PGF)"/>
            <person name="Walter F."/>
            <person name="Albersmeier A."/>
            <person name="Kalinowski J."/>
            <person name="Ruckert C."/>
        </authorList>
    </citation>
    <scope>NUCLEOTIDE SEQUENCE</scope>
    <source>
        <strain evidence="7">JCM 13306</strain>
    </source>
</reference>
<comment type="cofactor">
    <cofactor evidence="1">
        <name>L-ascorbate</name>
        <dbReference type="ChEBI" id="CHEBI:38290"/>
    </cofactor>
</comment>
<proteinExistence type="predicted"/>
<dbReference type="Gene3D" id="2.60.120.620">
    <property type="entry name" value="q2cbj1_9rhob like domain"/>
    <property type="match status" value="1"/>
</dbReference>
<dbReference type="GO" id="GO:0005506">
    <property type="term" value="F:iron ion binding"/>
    <property type="evidence" value="ECO:0007669"/>
    <property type="project" value="InterPro"/>
</dbReference>
<name>A0A919F7Z1_9XANT</name>